<comment type="caution">
    <text evidence="3">The sequence shown here is derived from an EMBL/GenBank/DDBJ whole genome shotgun (WGS) entry which is preliminary data.</text>
</comment>
<name>A0AAW1IL17_SAPOF</name>
<evidence type="ECO:0000313" key="4">
    <source>
        <dbReference type="Proteomes" id="UP001443914"/>
    </source>
</evidence>
<accession>A0AAW1IL17</accession>
<evidence type="ECO:0000256" key="1">
    <source>
        <dbReference type="SAM" id="Coils"/>
    </source>
</evidence>
<dbReference type="Proteomes" id="UP001443914">
    <property type="component" value="Unassembled WGS sequence"/>
</dbReference>
<organism evidence="3 4">
    <name type="scientific">Saponaria officinalis</name>
    <name type="common">Common soapwort</name>
    <name type="synonym">Lychnis saponaria</name>
    <dbReference type="NCBI Taxonomy" id="3572"/>
    <lineage>
        <taxon>Eukaryota</taxon>
        <taxon>Viridiplantae</taxon>
        <taxon>Streptophyta</taxon>
        <taxon>Embryophyta</taxon>
        <taxon>Tracheophyta</taxon>
        <taxon>Spermatophyta</taxon>
        <taxon>Magnoliopsida</taxon>
        <taxon>eudicotyledons</taxon>
        <taxon>Gunneridae</taxon>
        <taxon>Pentapetalae</taxon>
        <taxon>Caryophyllales</taxon>
        <taxon>Caryophyllaceae</taxon>
        <taxon>Caryophylleae</taxon>
        <taxon>Saponaria</taxon>
    </lineage>
</organism>
<dbReference type="EMBL" id="JBDFQZ010000009">
    <property type="protein sequence ID" value="KAK9690088.1"/>
    <property type="molecule type" value="Genomic_DNA"/>
</dbReference>
<evidence type="ECO:0000313" key="3">
    <source>
        <dbReference type="EMBL" id="KAK9690088.1"/>
    </source>
</evidence>
<reference evidence="3" key="1">
    <citation type="submission" date="2024-03" db="EMBL/GenBank/DDBJ databases">
        <title>WGS assembly of Saponaria officinalis var. Norfolk2.</title>
        <authorList>
            <person name="Jenkins J."/>
            <person name="Shu S."/>
            <person name="Grimwood J."/>
            <person name="Barry K."/>
            <person name="Goodstein D."/>
            <person name="Schmutz J."/>
            <person name="Leebens-Mack J."/>
            <person name="Osbourn A."/>
        </authorList>
    </citation>
    <scope>NUCLEOTIDE SEQUENCE [LARGE SCALE GENOMIC DNA]</scope>
    <source>
        <strain evidence="3">JIC</strain>
    </source>
</reference>
<keyword evidence="4" id="KW-1185">Reference proteome</keyword>
<gene>
    <name evidence="3" type="ORF">RND81_09G104200</name>
</gene>
<feature type="coiled-coil region" evidence="1">
    <location>
        <begin position="398"/>
        <end position="460"/>
    </location>
</feature>
<feature type="region of interest" description="Disordered" evidence="2">
    <location>
        <begin position="471"/>
        <end position="510"/>
    </location>
</feature>
<dbReference type="AlphaFoldDB" id="A0AAW1IL17"/>
<protein>
    <submittedName>
        <fullName evidence="3">Uncharacterized protein</fullName>
    </submittedName>
</protein>
<evidence type="ECO:0000256" key="2">
    <source>
        <dbReference type="SAM" id="MobiDB-lite"/>
    </source>
</evidence>
<keyword evidence="1" id="KW-0175">Coiled coil</keyword>
<proteinExistence type="predicted"/>
<sequence>MASSSEVVNLDVSTYRHDDDIFSNSEFFDSKEDHANYLSPGVVDFLKKEGYLPNSAEVFVPEHPTITPSWECSGWFCIYEIAFRAGFKIPCRQIHRDTIEALGLSPCQLMPSVWKLLYGISFLCEKHSLTLTVQEIMNNYHERGYGKGKVIFRIRNGCPHLISGLDYGDDKQWCEKFMFIKKSSLGEDDAFIPATLSEKGIGGKAKSFLAIPETERSWSELSKVMFPSHGRVDPNPLKIELPADGVAPGAVPGPRTRGRLNVANVKQRVETLKKPGGTMAALLKFKPLKITSGTRVTSRVPKVNKEKVSSTPKGKSVQFDAPITGESKKGKLADVFGLEFSEADIANLPLNKGQRYIDMFKEVATPKFLEIGVESLAQRSAHAVFQTLESISALGCLIQQDRAEVAGLQDKVAGLEATCSGLKKELSQERKATLAVRNKAKEAEALAEKLKEERKDWDLAGEEELFKQLFPREDIPNALDVTPSREVSDGAEEDPQGETSGLADKENDDE</sequence>